<dbReference type="InterPro" id="IPR014756">
    <property type="entry name" value="Ig_E-set"/>
</dbReference>
<evidence type="ECO:0000313" key="2">
    <source>
        <dbReference type="EMBL" id="QHS82324.1"/>
    </source>
</evidence>
<accession>A0A6C0ARB3</accession>
<sequence>MSCAKNTSVTNETHSITVNPQFFQNITKNSRQYLNSSCRKISNAYPSFTPAIYSLSVTTSESDVYSLVYVDGNNFLPSVYGTTYVNFGNYKNLPITFYSPNQLSFVVPLNVLIGLYNVTVVNVYNSNFSPAVNLTYAGNLNYSNSITYTIT</sequence>
<dbReference type="InterPro" id="IPR002909">
    <property type="entry name" value="IPT_dom"/>
</dbReference>
<feature type="domain" description="IPT/TIG" evidence="1">
    <location>
        <begin position="50"/>
        <end position="136"/>
    </location>
</feature>
<evidence type="ECO:0000259" key="1">
    <source>
        <dbReference type="Pfam" id="PF01833"/>
    </source>
</evidence>
<dbReference type="SUPFAM" id="SSF81296">
    <property type="entry name" value="E set domains"/>
    <property type="match status" value="1"/>
</dbReference>
<proteinExistence type="predicted"/>
<dbReference type="InterPro" id="IPR013783">
    <property type="entry name" value="Ig-like_fold"/>
</dbReference>
<dbReference type="Gene3D" id="2.60.40.10">
    <property type="entry name" value="Immunoglobulins"/>
    <property type="match status" value="1"/>
</dbReference>
<protein>
    <recommendedName>
        <fullName evidence="1">IPT/TIG domain-containing protein</fullName>
    </recommendedName>
</protein>
<organism evidence="2">
    <name type="scientific">viral metagenome</name>
    <dbReference type="NCBI Taxonomy" id="1070528"/>
    <lineage>
        <taxon>unclassified sequences</taxon>
        <taxon>metagenomes</taxon>
        <taxon>organismal metagenomes</taxon>
    </lineage>
</organism>
<dbReference type="EMBL" id="MN740765">
    <property type="protein sequence ID" value="QHS82324.1"/>
    <property type="molecule type" value="Genomic_DNA"/>
</dbReference>
<reference evidence="2" key="1">
    <citation type="journal article" date="2020" name="Nature">
        <title>Giant virus diversity and host interactions through global metagenomics.</title>
        <authorList>
            <person name="Schulz F."/>
            <person name="Roux S."/>
            <person name="Paez-Espino D."/>
            <person name="Jungbluth S."/>
            <person name="Walsh D.A."/>
            <person name="Denef V.J."/>
            <person name="McMahon K.D."/>
            <person name="Konstantinidis K.T."/>
            <person name="Eloe-Fadrosh E.A."/>
            <person name="Kyrpides N.C."/>
            <person name="Woyke T."/>
        </authorList>
    </citation>
    <scope>NUCLEOTIDE SEQUENCE</scope>
    <source>
        <strain evidence="2">GVMAG-S-1101165-79</strain>
    </source>
</reference>
<dbReference type="Pfam" id="PF01833">
    <property type="entry name" value="TIG"/>
    <property type="match status" value="1"/>
</dbReference>
<dbReference type="AlphaFoldDB" id="A0A6C0ARB3"/>
<name>A0A6C0ARB3_9ZZZZ</name>